<evidence type="ECO:0000313" key="2">
    <source>
        <dbReference type="EMBL" id="KAG9249338.1"/>
    </source>
</evidence>
<accession>A0A9P7ZBW0</accession>
<dbReference type="OrthoDB" id="5386674at2759"/>
<feature type="compositionally biased region" description="Low complexity" evidence="1">
    <location>
        <begin position="37"/>
        <end position="51"/>
    </location>
</feature>
<feature type="compositionally biased region" description="Polar residues" evidence="1">
    <location>
        <begin position="655"/>
        <end position="686"/>
    </location>
</feature>
<feature type="compositionally biased region" description="Low complexity" evidence="1">
    <location>
        <begin position="485"/>
        <end position="498"/>
    </location>
</feature>
<feature type="compositionally biased region" description="Polar residues" evidence="1">
    <location>
        <begin position="428"/>
        <end position="443"/>
    </location>
</feature>
<dbReference type="EMBL" id="MU253737">
    <property type="protein sequence ID" value="KAG9249338.1"/>
    <property type="molecule type" value="Genomic_DNA"/>
</dbReference>
<evidence type="ECO:0000313" key="3">
    <source>
        <dbReference type="Proteomes" id="UP000887226"/>
    </source>
</evidence>
<feature type="compositionally biased region" description="Polar residues" evidence="1">
    <location>
        <begin position="741"/>
        <end position="750"/>
    </location>
</feature>
<feature type="compositionally biased region" description="Basic residues" evidence="1">
    <location>
        <begin position="388"/>
        <end position="400"/>
    </location>
</feature>
<sequence>MNDDPQQQPSIRNHPKTNSTDCLPDKRKQKSSQMVYPESYLPRPLPSSSVSSPVVVDLVNKSALSFENADSKAPPLARPLNDSTPEEAHDSAFSAEEDGKDIENGSDRSSICRSPTWDNYETRQQQKLNHIARRKRRKDRERADTNSKTAEKTTTRRLVKPPPAYRHLKMIEADRSQSLPSIPNTNTTTVKPEDPRRSRISQDSNGFDFNQEASDTSADQKDASSQRRSFQSMHVVRHSDGFIGGMKLKNVEQDMQVLASQAPDREELVTGNDRNQTISSPSSNGAPQNPDPPVKPRKRLQKSRSRIPQTCMADYGHTGTSTFLASSDTSASEGRTPTIDRDIQRGHKTQPSITKYIFPDTNPQQDEQQVHRENDTAGQTLQHASKFLQKKAVRPPRRKGNSPDRPPISYREPAALSDEIYRGRTRSRSIGSVSGNYQQAGSESETEGDSHRPKTSDSQQRGRAWSIRSLGRRIRSLSRSKRPESGGTTTTSSEPSTTCHIDEITKDPLRSGTSERRSADLANEPRLKRRRGISHIGARSPFEGLKNAAVSAFSRHTPTANPRGSFGESTQNKLDPSADASISIHGTTEQRSADILPTTIGKASLGHVAIGAKAKLVEVGNSRCFVVTDRHDNASLKAGHARSTSRHTEDFHKQPFSNITTPDGCRPQSQSLEDGSQRTETLSVTVSPKPEELSKSGHVQVMSEDTIARKANERSIGTKSDGYRVSSLQELQASLPKLRIEQNTSSTSGLQKKKRSSVDQDQSLATRNNSKRLAGDAKEPITTSRPNTAELPASSARKPATASKPSGKHPHGSRVSALAKPKIRFPKDGEPTEMSNIDPIAKMLVVCCSCRYFHDMPAEEYGLMSLTDDMVEKRERGQKGVKETDVKCPWCSHVMKVTCCEGYAGVVYLRERLH</sequence>
<feature type="region of interest" description="Disordered" evidence="1">
    <location>
        <begin position="635"/>
        <end position="699"/>
    </location>
</feature>
<dbReference type="AlphaFoldDB" id="A0A9P7ZBW0"/>
<name>A0A9P7ZBW0_9HELO</name>
<feature type="compositionally biased region" description="Basic and acidic residues" evidence="1">
    <location>
        <begin position="140"/>
        <end position="154"/>
    </location>
</feature>
<feature type="compositionally biased region" description="Polar residues" evidence="1">
    <location>
        <begin position="318"/>
        <end position="335"/>
    </location>
</feature>
<proteinExistence type="predicted"/>
<feature type="compositionally biased region" description="Basic residues" evidence="1">
    <location>
        <begin position="130"/>
        <end position="139"/>
    </location>
</feature>
<feature type="region of interest" description="Disordered" evidence="1">
    <location>
        <begin position="65"/>
        <end position="234"/>
    </location>
</feature>
<feature type="compositionally biased region" description="Polar residues" evidence="1">
    <location>
        <begin position="201"/>
        <end position="217"/>
    </location>
</feature>
<organism evidence="2 3">
    <name type="scientific">Calycina marina</name>
    <dbReference type="NCBI Taxonomy" id="1763456"/>
    <lineage>
        <taxon>Eukaryota</taxon>
        <taxon>Fungi</taxon>
        <taxon>Dikarya</taxon>
        <taxon>Ascomycota</taxon>
        <taxon>Pezizomycotina</taxon>
        <taxon>Leotiomycetes</taxon>
        <taxon>Helotiales</taxon>
        <taxon>Pezizellaceae</taxon>
        <taxon>Calycina</taxon>
    </lineage>
</organism>
<feature type="compositionally biased region" description="Polar residues" evidence="1">
    <location>
        <begin position="107"/>
        <end position="128"/>
    </location>
</feature>
<protein>
    <submittedName>
        <fullName evidence="2">Uncharacterized protein</fullName>
    </submittedName>
</protein>
<dbReference type="Proteomes" id="UP000887226">
    <property type="component" value="Unassembled WGS sequence"/>
</dbReference>
<feature type="compositionally biased region" description="Polar residues" evidence="1">
    <location>
        <begin position="759"/>
        <end position="768"/>
    </location>
</feature>
<reference evidence="2" key="1">
    <citation type="journal article" date="2021" name="IMA Fungus">
        <title>Genomic characterization of three marine fungi, including Emericellopsis atlantica sp. nov. with signatures of a generalist lifestyle and marine biomass degradation.</title>
        <authorList>
            <person name="Hagestad O.C."/>
            <person name="Hou L."/>
            <person name="Andersen J.H."/>
            <person name="Hansen E.H."/>
            <person name="Altermark B."/>
            <person name="Li C."/>
            <person name="Kuhnert E."/>
            <person name="Cox R.J."/>
            <person name="Crous P.W."/>
            <person name="Spatafora J.W."/>
            <person name="Lail K."/>
            <person name="Amirebrahimi M."/>
            <person name="Lipzen A."/>
            <person name="Pangilinan J."/>
            <person name="Andreopoulos W."/>
            <person name="Hayes R.D."/>
            <person name="Ng V."/>
            <person name="Grigoriev I.V."/>
            <person name="Jackson S.A."/>
            <person name="Sutton T.D.S."/>
            <person name="Dobson A.D.W."/>
            <person name="Rama T."/>
        </authorList>
    </citation>
    <scope>NUCLEOTIDE SEQUENCE</scope>
    <source>
        <strain evidence="2">TRa3180A</strain>
    </source>
</reference>
<feature type="region of interest" description="Disordered" evidence="1">
    <location>
        <begin position="736"/>
        <end position="831"/>
    </location>
</feature>
<feature type="region of interest" description="Disordered" evidence="1">
    <location>
        <begin position="262"/>
        <end position="532"/>
    </location>
</feature>
<feature type="region of interest" description="Disordered" evidence="1">
    <location>
        <begin position="1"/>
        <end position="51"/>
    </location>
</feature>
<feature type="compositionally biased region" description="Polar residues" evidence="1">
    <location>
        <begin position="176"/>
        <end position="190"/>
    </location>
</feature>
<evidence type="ECO:0000256" key="1">
    <source>
        <dbReference type="SAM" id="MobiDB-lite"/>
    </source>
</evidence>
<keyword evidence="3" id="KW-1185">Reference proteome</keyword>
<feature type="compositionally biased region" description="Basic residues" evidence="1">
    <location>
        <begin position="295"/>
        <end position="305"/>
    </location>
</feature>
<feature type="region of interest" description="Disordered" evidence="1">
    <location>
        <begin position="555"/>
        <end position="579"/>
    </location>
</feature>
<gene>
    <name evidence="2" type="ORF">BJ878DRAFT_475739</name>
</gene>
<feature type="compositionally biased region" description="Polar residues" evidence="1">
    <location>
        <begin position="272"/>
        <end position="287"/>
    </location>
</feature>
<feature type="compositionally biased region" description="Basic and acidic residues" evidence="1">
    <location>
        <begin position="500"/>
        <end position="526"/>
    </location>
</feature>
<feature type="compositionally biased region" description="Polar residues" evidence="1">
    <location>
        <begin position="555"/>
        <end position="574"/>
    </location>
</feature>
<feature type="compositionally biased region" description="Basic residues" evidence="1">
    <location>
        <begin position="470"/>
        <end position="480"/>
    </location>
</feature>
<comment type="caution">
    <text evidence="2">The sequence shown here is derived from an EMBL/GenBank/DDBJ whole genome shotgun (WGS) entry which is preliminary data.</text>
</comment>
<feature type="compositionally biased region" description="Polar residues" evidence="1">
    <location>
        <begin position="1"/>
        <end position="21"/>
    </location>
</feature>